<dbReference type="Proteomes" id="UP000233551">
    <property type="component" value="Unassembled WGS sequence"/>
</dbReference>
<dbReference type="EMBL" id="PGOL01002697">
    <property type="protein sequence ID" value="PKI45826.1"/>
    <property type="molecule type" value="Genomic_DNA"/>
</dbReference>
<evidence type="ECO:0000313" key="2">
    <source>
        <dbReference type="EMBL" id="PKI45826.1"/>
    </source>
</evidence>
<reference evidence="2 3" key="1">
    <citation type="submission" date="2017-11" db="EMBL/GenBank/DDBJ databases">
        <title>De-novo sequencing of pomegranate (Punica granatum L.) genome.</title>
        <authorList>
            <person name="Akparov Z."/>
            <person name="Amiraslanov A."/>
            <person name="Hajiyeva S."/>
            <person name="Abbasov M."/>
            <person name="Kaur K."/>
            <person name="Hamwieh A."/>
            <person name="Solovyev V."/>
            <person name="Salamov A."/>
            <person name="Braich B."/>
            <person name="Kosarev P."/>
            <person name="Mahmoud A."/>
            <person name="Hajiyev E."/>
            <person name="Babayeva S."/>
            <person name="Izzatullayeva V."/>
            <person name="Mammadov A."/>
            <person name="Mammadov A."/>
            <person name="Sharifova S."/>
            <person name="Ojaghi J."/>
            <person name="Eynullazada K."/>
            <person name="Bayramov B."/>
            <person name="Abdulazimova A."/>
            <person name="Shahmuradov I."/>
        </authorList>
    </citation>
    <scope>NUCLEOTIDE SEQUENCE [LARGE SCALE GENOMIC DNA]</scope>
    <source>
        <strain evidence="3">cv. AG2017</strain>
        <tissue evidence="2">Leaf</tissue>
    </source>
</reference>
<protein>
    <submittedName>
        <fullName evidence="2">Uncharacterized protein</fullName>
    </submittedName>
</protein>
<evidence type="ECO:0000313" key="3">
    <source>
        <dbReference type="Proteomes" id="UP000233551"/>
    </source>
</evidence>
<accession>A0A2I0IQX2</accession>
<evidence type="ECO:0000256" key="1">
    <source>
        <dbReference type="SAM" id="MobiDB-lite"/>
    </source>
</evidence>
<feature type="region of interest" description="Disordered" evidence="1">
    <location>
        <begin position="77"/>
        <end position="103"/>
    </location>
</feature>
<name>A0A2I0IQX2_PUNGR</name>
<keyword evidence="3" id="KW-1185">Reference proteome</keyword>
<feature type="compositionally biased region" description="Basic and acidic residues" evidence="1">
    <location>
        <begin position="130"/>
        <end position="139"/>
    </location>
</feature>
<sequence length="184" mass="21034">MAAAFQRHHAKLRTALCACNYLITITVRGIRSKILEPDPTLLNPGTGTYPHRAKKYHYSYYLWAVANRKSPIPNWNSVEGLSGEPTGSRQSSRGSSRPKSHSKVEAAMLKELMYESRLRLGSKKSLPPRGRHDPQDRVRATGRPSSASLRRARWRRRLHGQRRITGRMAAKRLLVDSLEVRERR</sequence>
<gene>
    <name evidence="2" type="ORF">CRG98_033833</name>
</gene>
<organism evidence="2 3">
    <name type="scientific">Punica granatum</name>
    <name type="common">Pomegranate</name>
    <dbReference type="NCBI Taxonomy" id="22663"/>
    <lineage>
        <taxon>Eukaryota</taxon>
        <taxon>Viridiplantae</taxon>
        <taxon>Streptophyta</taxon>
        <taxon>Embryophyta</taxon>
        <taxon>Tracheophyta</taxon>
        <taxon>Spermatophyta</taxon>
        <taxon>Magnoliopsida</taxon>
        <taxon>eudicotyledons</taxon>
        <taxon>Gunneridae</taxon>
        <taxon>Pentapetalae</taxon>
        <taxon>rosids</taxon>
        <taxon>malvids</taxon>
        <taxon>Myrtales</taxon>
        <taxon>Lythraceae</taxon>
        <taxon>Punica</taxon>
    </lineage>
</organism>
<dbReference type="AlphaFoldDB" id="A0A2I0IQX2"/>
<proteinExistence type="predicted"/>
<comment type="caution">
    <text evidence="2">The sequence shown here is derived from an EMBL/GenBank/DDBJ whole genome shotgun (WGS) entry which is preliminary data.</text>
</comment>
<feature type="region of interest" description="Disordered" evidence="1">
    <location>
        <begin position="120"/>
        <end position="150"/>
    </location>
</feature>